<dbReference type="OrthoDB" id="9797538at2"/>
<sequence length="272" mass="28579">MPTAVITGATSGLGLAFATHLARTGHDLTLVARTEEDLEDAAAGLRRPGRRVTTLAADLATAAGSRRLTDGLAADVPDLLVNNAGIALATPFPTGDLGAEEALLRLNIGCVLRATRTVLPAMMRRGSGAVVNVASVAAYGPTWLGSTYPASKSWVLAFTESVARSAPVRSSGVRVMALLPGYVRTAFHRRAGLEVGRIPQWMWLSSEQVVAAALRDLAGGRLISVPSRRYRACAWGLRHLPRSLTTVFSLDLGRDQPVPRPDGTAPSVDAGV</sequence>
<dbReference type="AlphaFoldDB" id="A0A117IWD4"/>
<evidence type="ECO:0000313" key="4">
    <source>
        <dbReference type="EMBL" id="KUH39023.1"/>
    </source>
</evidence>
<dbReference type="RefSeq" id="WP_058941704.1">
    <property type="nucleotide sequence ID" value="NZ_LNSV01000017.1"/>
</dbReference>
<accession>A0A117IWD4</accession>
<dbReference type="CDD" id="cd05233">
    <property type="entry name" value="SDR_c"/>
    <property type="match status" value="1"/>
</dbReference>
<dbReference type="SUPFAM" id="SSF51735">
    <property type="entry name" value="NAD(P)-binding Rossmann-fold domains"/>
    <property type="match status" value="1"/>
</dbReference>
<keyword evidence="2" id="KW-0560">Oxidoreductase</keyword>
<dbReference type="PANTHER" id="PTHR43899:SF13">
    <property type="entry name" value="RH59310P"/>
    <property type="match status" value="1"/>
</dbReference>
<evidence type="ECO:0000313" key="5">
    <source>
        <dbReference type="Proteomes" id="UP000054011"/>
    </source>
</evidence>
<dbReference type="Proteomes" id="UP000054011">
    <property type="component" value="Unassembled WGS sequence"/>
</dbReference>
<gene>
    <name evidence="4" type="ORF">ATE80_09400</name>
</gene>
<dbReference type="GO" id="GO:0016491">
    <property type="term" value="F:oxidoreductase activity"/>
    <property type="evidence" value="ECO:0007669"/>
    <property type="project" value="UniProtKB-KW"/>
</dbReference>
<reference evidence="4 5" key="1">
    <citation type="submission" date="2015-11" db="EMBL/GenBank/DDBJ databases">
        <title>Genome-wide analysis reveals the secondary metabolome in Streptomyces kanasensis ZX01.</title>
        <authorList>
            <person name="Zhang G."/>
            <person name="Han L."/>
            <person name="Feng J."/>
            <person name="Zhang X."/>
        </authorList>
    </citation>
    <scope>NUCLEOTIDE SEQUENCE [LARGE SCALE GENOMIC DNA]</scope>
    <source>
        <strain evidence="4 5">ZX01</strain>
    </source>
</reference>
<dbReference type="PRINTS" id="PR00080">
    <property type="entry name" value="SDRFAMILY"/>
</dbReference>
<evidence type="ECO:0008006" key="6">
    <source>
        <dbReference type="Google" id="ProtNLM"/>
    </source>
</evidence>
<dbReference type="Gene3D" id="3.40.50.720">
    <property type="entry name" value="NAD(P)-binding Rossmann-like Domain"/>
    <property type="match status" value="1"/>
</dbReference>
<organism evidence="4 5">
    <name type="scientific">Streptomyces kanasensis</name>
    <dbReference type="NCBI Taxonomy" id="936756"/>
    <lineage>
        <taxon>Bacteria</taxon>
        <taxon>Bacillati</taxon>
        <taxon>Actinomycetota</taxon>
        <taxon>Actinomycetes</taxon>
        <taxon>Kitasatosporales</taxon>
        <taxon>Streptomycetaceae</taxon>
        <taxon>Streptomyces</taxon>
    </lineage>
</organism>
<name>A0A117IWD4_9ACTN</name>
<keyword evidence="5" id="KW-1185">Reference proteome</keyword>
<dbReference type="PRINTS" id="PR00081">
    <property type="entry name" value="GDHRDH"/>
</dbReference>
<dbReference type="Pfam" id="PF00106">
    <property type="entry name" value="adh_short"/>
    <property type="match status" value="1"/>
</dbReference>
<evidence type="ECO:0000256" key="1">
    <source>
        <dbReference type="ARBA" id="ARBA00006484"/>
    </source>
</evidence>
<dbReference type="PANTHER" id="PTHR43899">
    <property type="entry name" value="RH59310P"/>
    <property type="match status" value="1"/>
</dbReference>
<comment type="caution">
    <text evidence="4">The sequence shown here is derived from an EMBL/GenBank/DDBJ whole genome shotgun (WGS) entry which is preliminary data.</text>
</comment>
<dbReference type="InterPro" id="IPR051019">
    <property type="entry name" value="VLCFA-Steroid_DH"/>
</dbReference>
<dbReference type="InterPro" id="IPR036291">
    <property type="entry name" value="NAD(P)-bd_dom_sf"/>
</dbReference>
<dbReference type="PIRSF" id="PIRSF000126">
    <property type="entry name" value="11-beta-HSD1"/>
    <property type="match status" value="1"/>
</dbReference>
<protein>
    <recommendedName>
        <fullName evidence="6">Short-chain dehydrogenase</fullName>
    </recommendedName>
</protein>
<evidence type="ECO:0000256" key="2">
    <source>
        <dbReference type="ARBA" id="ARBA00023002"/>
    </source>
</evidence>
<dbReference type="EMBL" id="LNSV01000017">
    <property type="protein sequence ID" value="KUH39023.1"/>
    <property type="molecule type" value="Genomic_DNA"/>
</dbReference>
<comment type="similarity">
    <text evidence="1 3">Belongs to the short-chain dehydrogenases/reductases (SDR) family.</text>
</comment>
<proteinExistence type="inferred from homology"/>
<dbReference type="InterPro" id="IPR002347">
    <property type="entry name" value="SDR_fam"/>
</dbReference>
<dbReference type="STRING" id="936756.ATE80_09400"/>
<evidence type="ECO:0000256" key="3">
    <source>
        <dbReference type="RuleBase" id="RU000363"/>
    </source>
</evidence>